<dbReference type="AlphaFoldDB" id="A0A5C4J7B4"/>
<dbReference type="InterPro" id="IPR006097">
    <property type="entry name" value="Glu/Leu/Phe/Val/Trp_DH_dimer"/>
</dbReference>
<dbReference type="GO" id="GO:0000166">
    <property type="term" value="F:nucleotide binding"/>
    <property type="evidence" value="ECO:0007669"/>
    <property type="project" value="UniProtKB-KW"/>
</dbReference>
<feature type="domain" description="Glutamate/phenylalanine/leucine/valine/L-tryptophan dehydrogenase C-terminal" evidence="7">
    <location>
        <begin position="142"/>
        <end position="337"/>
    </location>
</feature>
<dbReference type="InterPro" id="IPR006095">
    <property type="entry name" value="Glu/Leu/Phe/Val/Trp_DH"/>
</dbReference>
<dbReference type="SUPFAM" id="SSF53223">
    <property type="entry name" value="Aminoacid dehydrogenase-like, N-terminal domain"/>
    <property type="match status" value="1"/>
</dbReference>
<keyword evidence="3 5" id="KW-0520">NAD</keyword>
<dbReference type="PIRSF" id="PIRSF000188">
    <property type="entry name" value="Phe_leu_dh"/>
    <property type="match status" value="1"/>
</dbReference>
<evidence type="ECO:0000313" key="8">
    <source>
        <dbReference type="EMBL" id="TMQ93471.1"/>
    </source>
</evidence>
<feature type="binding site" evidence="5">
    <location>
        <begin position="175"/>
        <end position="180"/>
    </location>
    <ligand>
        <name>NAD(+)</name>
        <dbReference type="ChEBI" id="CHEBI:57540"/>
    </ligand>
</feature>
<dbReference type="PANTHER" id="PTHR42722">
    <property type="entry name" value="LEUCINE DEHYDROGENASE"/>
    <property type="match status" value="1"/>
</dbReference>
<comment type="caution">
    <text evidence="8">The sequence shown here is derived from an EMBL/GenBank/DDBJ whole genome shotgun (WGS) entry which is preliminary data.</text>
</comment>
<dbReference type="InterPro" id="IPR006096">
    <property type="entry name" value="Glu/Leu/Phe/Val/Trp_DH_C"/>
</dbReference>
<dbReference type="SUPFAM" id="SSF51735">
    <property type="entry name" value="NAD(P)-binding Rossmann-fold domains"/>
    <property type="match status" value="1"/>
</dbReference>
<organism evidence="8 9">
    <name type="scientific">Actinomadura soli</name>
    <dbReference type="NCBI Taxonomy" id="2508997"/>
    <lineage>
        <taxon>Bacteria</taxon>
        <taxon>Bacillati</taxon>
        <taxon>Actinomycetota</taxon>
        <taxon>Actinomycetes</taxon>
        <taxon>Streptosporangiales</taxon>
        <taxon>Thermomonosporaceae</taxon>
        <taxon>Actinomadura</taxon>
    </lineage>
</organism>
<evidence type="ECO:0000256" key="2">
    <source>
        <dbReference type="ARBA" id="ARBA00023002"/>
    </source>
</evidence>
<dbReference type="RefSeq" id="WP_138647740.1">
    <property type="nucleotide sequence ID" value="NZ_VCKW01000146.1"/>
</dbReference>
<dbReference type="Gene3D" id="3.40.50.10860">
    <property type="entry name" value="Leucine Dehydrogenase, chain A, domain 1"/>
    <property type="match status" value="1"/>
</dbReference>
<proteinExistence type="inferred from homology"/>
<protein>
    <submittedName>
        <fullName evidence="8">Amino acid dehydrogenase</fullName>
    </submittedName>
</protein>
<keyword evidence="2 6" id="KW-0560">Oxidoreductase</keyword>
<dbReference type="SMART" id="SM00839">
    <property type="entry name" value="ELFV_dehydrog"/>
    <property type="match status" value="1"/>
</dbReference>
<feature type="active site" description="Proton donor/acceptor" evidence="4">
    <location>
        <position position="80"/>
    </location>
</feature>
<accession>A0A5C4J7B4</accession>
<dbReference type="Pfam" id="PF00208">
    <property type="entry name" value="ELFV_dehydrog"/>
    <property type="match status" value="1"/>
</dbReference>
<dbReference type="GO" id="GO:0016639">
    <property type="term" value="F:oxidoreductase activity, acting on the CH-NH2 group of donors, NAD or NADP as acceptor"/>
    <property type="evidence" value="ECO:0007669"/>
    <property type="project" value="InterPro"/>
</dbReference>
<dbReference type="GO" id="GO:0006520">
    <property type="term" value="P:amino acid metabolic process"/>
    <property type="evidence" value="ECO:0007669"/>
    <property type="project" value="InterPro"/>
</dbReference>
<dbReference type="CDD" id="cd01075">
    <property type="entry name" value="NAD_bind_Leu_Phe_Val_DH"/>
    <property type="match status" value="1"/>
</dbReference>
<sequence>MTVFHHPAFDDHERVVFVADSKSGLRAMIAVHRCGPRNAMGGTRMREYALEADGIGDALRLSQTMTYKSALAGLPFGGGKAVIFGDSGRDKTPELLHAMGSAIDRLGGHFVTGEDVGISVDDVALMRENTPHVLGGEGVDSAQPAAAGVLASIQAAAERVWGTSDLSGRIIAVQGLGKVGYWLTRMLAEAGARLLVADIRPDAVRRVVREFDAQEVSSDDILTQPTDVFAPCALGDVLTPATVPRLKAKVVAGAANNQLSAPIVGALLRDAGILYAPDFIANGGGLINNAALLDGYDRTRVLQDCARIGHTLTEVFELADKNNTSTNTAAAQLARQRTQNL</sequence>
<dbReference type="InterPro" id="IPR046346">
    <property type="entry name" value="Aminoacid_DH-like_N_sf"/>
</dbReference>
<dbReference type="InterPro" id="IPR016211">
    <property type="entry name" value="Glu/Phe/Leu/Val/Trp_DH_bac/arc"/>
</dbReference>
<reference evidence="8 9" key="1">
    <citation type="submission" date="2019-05" db="EMBL/GenBank/DDBJ databases">
        <title>Draft genome sequence of Actinomadura sp. 14C53.</title>
        <authorList>
            <person name="Saricaoglu S."/>
            <person name="Isik K."/>
        </authorList>
    </citation>
    <scope>NUCLEOTIDE SEQUENCE [LARGE SCALE GENOMIC DNA]</scope>
    <source>
        <strain evidence="8 9">14C53</strain>
    </source>
</reference>
<gene>
    <name evidence="8" type="ORF">ETD83_25520</name>
</gene>
<dbReference type="Gene3D" id="3.40.50.720">
    <property type="entry name" value="NAD(P)-binding Rossmann-like Domain"/>
    <property type="match status" value="1"/>
</dbReference>
<dbReference type="InterPro" id="IPR036291">
    <property type="entry name" value="NAD(P)-bd_dom_sf"/>
</dbReference>
<evidence type="ECO:0000256" key="4">
    <source>
        <dbReference type="PIRSR" id="PIRSR000188-1"/>
    </source>
</evidence>
<evidence type="ECO:0000256" key="1">
    <source>
        <dbReference type="ARBA" id="ARBA00006382"/>
    </source>
</evidence>
<evidence type="ECO:0000256" key="5">
    <source>
        <dbReference type="PIRSR" id="PIRSR000188-2"/>
    </source>
</evidence>
<dbReference type="PRINTS" id="PR00082">
    <property type="entry name" value="GLFDHDRGNASE"/>
</dbReference>
<dbReference type="Proteomes" id="UP000309174">
    <property type="component" value="Unassembled WGS sequence"/>
</dbReference>
<name>A0A5C4J7B4_9ACTN</name>
<dbReference type="EMBL" id="VCKW01000146">
    <property type="protein sequence ID" value="TMQ93471.1"/>
    <property type="molecule type" value="Genomic_DNA"/>
</dbReference>
<evidence type="ECO:0000256" key="3">
    <source>
        <dbReference type="ARBA" id="ARBA00023027"/>
    </source>
</evidence>
<evidence type="ECO:0000256" key="6">
    <source>
        <dbReference type="RuleBase" id="RU004417"/>
    </source>
</evidence>
<dbReference type="Pfam" id="PF02812">
    <property type="entry name" value="ELFV_dehydrog_N"/>
    <property type="match status" value="1"/>
</dbReference>
<keyword evidence="9" id="KW-1185">Reference proteome</keyword>
<evidence type="ECO:0000259" key="7">
    <source>
        <dbReference type="SMART" id="SM00839"/>
    </source>
</evidence>
<keyword evidence="5" id="KW-0547">Nucleotide-binding</keyword>
<dbReference type="OrthoDB" id="9803297at2"/>
<evidence type="ECO:0000313" key="9">
    <source>
        <dbReference type="Proteomes" id="UP000309174"/>
    </source>
</evidence>
<dbReference type="PANTHER" id="PTHR42722:SF1">
    <property type="entry name" value="VALINE DEHYDROGENASE"/>
    <property type="match status" value="1"/>
</dbReference>
<comment type="similarity">
    <text evidence="1 6">Belongs to the Glu/Leu/Phe/Val dehydrogenases family.</text>
</comment>